<proteinExistence type="predicted"/>
<dbReference type="EMBL" id="WXEY01000008">
    <property type="protein sequence ID" value="MZP29940.1"/>
    <property type="molecule type" value="Genomic_DNA"/>
</dbReference>
<reference evidence="2 3" key="1">
    <citation type="submission" date="2020-01" db="EMBL/GenBank/DDBJ databases">
        <title>Whole-genome sequence of Heliobacterium undosum DSM 13378.</title>
        <authorList>
            <person name="Kyndt J.A."/>
            <person name="Meyer T.E."/>
        </authorList>
    </citation>
    <scope>NUCLEOTIDE SEQUENCE [LARGE SCALE GENOMIC DNA]</scope>
    <source>
        <strain evidence="2 3">DSM 13378</strain>
    </source>
</reference>
<keyword evidence="3" id="KW-1185">Reference proteome</keyword>
<comment type="caution">
    <text evidence="2">The sequence shown here is derived from an EMBL/GenBank/DDBJ whole genome shotgun (WGS) entry which is preliminary data.</text>
</comment>
<evidence type="ECO:0000256" key="1">
    <source>
        <dbReference type="SAM" id="MobiDB-lite"/>
    </source>
</evidence>
<dbReference type="RefSeq" id="WP_161258280.1">
    <property type="nucleotide sequence ID" value="NZ_WXEY01000008.1"/>
</dbReference>
<evidence type="ECO:0000313" key="2">
    <source>
        <dbReference type="EMBL" id="MZP29940.1"/>
    </source>
</evidence>
<dbReference type="OrthoDB" id="2085136at2"/>
<organism evidence="2 3">
    <name type="scientific">Heliomicrobium undosum</name>
    <dbReference type="NCBI Taxonomy" id="121734"/>
    <lineage>
        <taxon>Bacteria</taxon>
        <taxon>Bacillati</taxon>
        <taxon>Bacillota</taxon>
        <taxon>Clostridia</taxon>
        <taxon>Eubacteriales</taxon>
        <taxon>Heliobacteriaceae</taxon>
        <taxon>Heliomicrobium</taxon>
    </lineage>
</organism>
<name>A0A845L5J8_9FIRM</name>
<sequence length="60" mass="6433">MPLHPKSLAGNTGQTPAKGDEKRGLQNSQGDPEAVDEIQEIDGISGLQEIDTIPEISKDY</sequence>
<dbReference type="Proteomes" id="UP000463470">
    <property type="component" value="Unassembled WGS sequence"/>
</dbReference>
<dbReference type="AlphaFoldDB" id="A0A845L5J8"/>
<protein>
    <submittedName>
        <fullName evidence="2">Uncharacterized protein</fullName>
    </submittedName>
</protein>
<accession>A0A845L5J8</accession>
<feature type="region of interest" description="Disordered" evidence="1">
    <location>
        <begin position="1"/>
        <end position="60"/>
    </location>
</feature>
<evidence type="ECO:0000313" key="3">
    <source>
        <dbReference type="Proteomes" id="UP000463470"/>
    </source>
</evidence>
<gene>
    <name evidence="2" type="ORF">GTO91_09515</name>
</gene>